<organism evidence="3 4">
    <name type="scientific">Mikania micrantha</name>
    <name type="common">bitter vine</name>
    <dbReference type="NCBI Taxonomy" id="192012"/>
    <lineage>
        <taxon>Eukaryota</taxon>
        <taxon>Viridiplantae</taxon>
        <taxon>Streptophyta</taxon>
        <taxon>Embryophyta</taxon>
        <taxon>Tracheophyta</taxon>
        <taxon>Spermatophyta</taxon>
        <taxon>Magnoliopsida</taxon>
        <taxon>eudicotyledons</taxon>
        <taxon>Gunneridae</taxon>
        <taxon>Pentapetalae</taxon>
        <taxon>asterids</taxon>
        <taxon>campanulids</taxon>
        <taxon>Asterales</taxon>
        <taxon>Asteraceae</taxon>
        <taxon>Asteroideae</taxon>
        <taxon>Heliantheae alliance</taxon>
        <taxon>Eupatorieae</taxon>
        <taxon>Mikania</taxon>
    </lineage>
</organism>
<feature type="transmembrane region" description="Helical" evidence="2">
    <location>
        <begin position="20"/>
        <end position="39"/>
    </location>
</feature>
<dbReference type="OrthoDB" id="1733142at2759"/>
<sequence>MDCHKGLLASTVLVANQRVIMKPVVLILVTMLLCCCLVVQGRAYKEGVVYTDGYIDNHHNIPRQTYNSQNGGTNNGGDAGGTDTDNGSG</sequence>
<keyword evidence="2" id="KW-1133">Transmembrane helix</keyword>
<proteinExistence type="predicted"/>
<name>A0A5N6Q5D7_9ASTR</name>
<comment type="caution">
    <text evidence="3">The sequence shown here is derived from an EMBL/GenBank/DDBJ whole genome shotgun (WGS) entry which is preliminary data.</text>
</comment>
<dbReference type="EMBL" id="SZYD01000001">
    <property type="protein sequence ID" value="KAD7479812.1"/>
    <property type="molecule type" value="Genomic_DNA"/>
</dbReference>
<evidence type="ECO:0000256" key="1">
    <source>
        <dbReference type="SAM" id="MobiDB-lite"/>
    </source>
</evidence>
<keyword evidence="2" id="KW-0472">Membrane</keyword>
<evidence type="ECO:0000256" key="2">
    <source>
        <dbReference type="SAM" id="Phobius"/>
    </source>
</evidence>
<reference evidence="3 4" key="1">
    <citation type="submission" date="2019-05" db="EMBL/GenBank/DDBJ databases">
        <title>Mikania micrantha, genome provides insights into the molecular mechanism of rapid growth.</title>
        <authorList>
            <person name="Liu B."/>
        </authorList>
    </citation>
    <scope>NUCLEOTIDE SEQUENCE [LARGE SCALE GENOMIC DNA]</scope>
    <source>
        <strain evidence="3">NLD-2019</strain>
        <tissue evidence="3">Leaf</tissue>
    </source>
</reference>
<keyword evidence="2" id="KW-0812">Transmembrane</keyword>
<feature type="region of interest" description="Disordered" evidence="1">
    <location>
        <begin position="61"/>
        <end position="89"/>
    </location>
</feature>
<evidence type="ECO:0000313" key="4">
    <source>
        <dbReference type="Proteomes" id="UP000326396"/>
    </source>
</evidence>
<protein>
    <submittedName>
        <fullName evidence="3">Uncharacterized protein</fullName>
    </submittedName>
</protein>
<evidence type="ECO:0000313" key="3">
    <source>
        <dbReference type="EMBL" id="KAD7479812.1"/>
    </source>
</evidence>
<accession>A0A5N6Q5D7</accession>
<dbReference type="AlphaFoldDB" id="A0A5N6Q5D7"/>
<dbReference type="Proteomes" id="UP000326396">
    <property type="component" value="Linkage Group LG1"/>
</dbReference>
<keyword evidence="4" id="KW-1185">Reference proteome</keyword>
<gene>
    <name evidence="3" type="ORF">E3N88_02948</name>
</gene>